<comment type="subcellular location">
    <subcellularLocation>
        <location evidence="1">Cell membrane</location>
        <topology evidence="1">Multi-pass membrane protein</topology>
    </subcellularLocation>
</comment>
<keyword evidence="6 15" id="KW-0812">Transmembrane</keyword>
<reference evidence="19" key="1">
    <citation type="submission" date="2025-08" db="UniProtKB">
        <authorList>
            <consortium name="RefSeq"/>
        </authorList>
    </citation>
    <scope>IDENTIFICATION</scope>
    <source>
        <tissue evidence="19">Skeletal muscle</tissue>
    </source>
</reference>
<dbReference type="GO" id="GO:0004930">
    <property type="term" value="F:G protein-coupled receptor activity"/>
    <property type="evidence" value="ECO:0007669"/>
    <property type="project" value="UniProtKB-KW"/>
</dbReference>
<keyword evidence="14" id="KW-0807">Transducer</keyword>
<dbReference type="PROSITE" id="PS50259">
    <property type="entry name" value="G_PROTEIN_RECEP_F3_4"/>
    <property type="match status" value="1"/>
</dbReference>
<evidence type="ECO:0000256" key="15">
    <source>
        <dbReference type="SAM" id="Phobius"/>
    </source>
</evidence>
<keyword evidence="18" id="KW-1185">Reference proteome</keyword>
<keyword evidence="12" id="KW-0675">Receptor</keyword>
<dbReference type="Pfam" id="PF00078">
    <property type="entry name" value="RVT_1"/>
    <property type="match status" value="1"/>
</dbReference>
<dbReference type="Gene3D" id="3.10.10.10">
    <property type="entry name" value="HIV Type 1 Reverse Transcriptase, subunit A, domain 1"/>
    <property type="match status" value="1"/>
</dbReference>
<proteinExistence type="inferred from homology"/>
<dbReference type="OrthoDB" id="6771932at2759"/>
<evidence type="ECO:0000256" key="10">
    <source>
        <dbReference type="ARBA" id="ARBA00023125"/>
    </source>
</evidence>
<feature type="domain" description="Reverse transcriptase" evidence="17">
    <location>
        <begin position="286"/>
        <end position="468"/>
    </location>
</feature>
<dbReference type="InterPro" id="IPR011500">
    <property type="entry name" value="GPCR_3_9-Cys_dom"/>
</dbReference>
<dbReference type="GeneID" id="106547849"/>
<dbReference type="InterPro" id="IPR000068">
    <property type="entry name" value="GPCR_3_Ca_sens_rcpt-rel"/>
</dbReference>
<sequence>MERIYGTTWHAFSTWCSSRGHDLVRAIILQVLDFLQVGLDRGLAPNKIRRQILAISSVLLCDRSQTLTHHLMVRRFFKGASNLKPHTVHRYPSWDLHKVLDALTGSPFEPLRTVSLKFLTLKVAFLVAITSARRICELQALSAREDFCVFHQDRVVLSLCMEWGEAAVRCLPSSLVARCLDLIFELSLVAASSKVFWLQAIAALQAKATTHMGEVASKDSSAVGLDTTERLYAEPVSLQEVIPSPKLFMDLIQKQRRFIRCPIPRCSVKQRLMDTEIHHLISINAIEQVPKGQEGLGFYAILFLVPKNSVGWRAILDLKRLNWYIKYQRFKMQSLKSILSSIRQGDLMTSVDIKEAYLHVPIHPAHRRFLRLHFAGRHFQYQALPFSPSSVPRTFTKLLAEVAASLRSVPVRVNCYLDDILVLSPSRDKALWDLQVTMDSLRGHGFMLNLPKSHLQPTTSLLHLGTIINSATCEVFLSLERCQSIQRLASQVSALRLVPLALLSQLLGKMISCIDIVPWARFHARPLQWFLLPYQRSHTSHSQLKFHPFLKKNELCNLSLLKLYLDENGDVTADLNLISWVVLPRVNPIQEQLGSFERQRLIINQDHLLQLKLLNIGYNSRDNYLNTLGTSDALLDMLSTGEANVPNYSCGKKDNLLVFLDAAYRDISIQMSTSIGTYKVPQISYATASVALSDKREFPFFHRMIPKEGIQYPGIVQLLTHFGWILIGLFASDTEEGENFMRTFTPMLFHTFLKKNEFCNFSQFQLYLDHNGDVAADLDILSLLVFSKKDSIKEHLGSFERQGLIINQNALSRLKLLNKTLPQSKCVEKCHPGFVKQAREGEPVCCCDCVPCPEGTISTQEDTEKCTKCPDDQYPKKRIQCIPKVITFLTYEEHLGIILVSFATLLFLSTGLVLIIFIQYRESPIVKANNRDISYILIVSLLFCSLSAFLFIGQPRKATCFLQQTVFSIVFSVAVSSVLAKTITVVLAFLATKPGNRVKRWLGKSLANSIILSCSASRMLRFIFAIQVVNNNHQILHNLTLGYNCRDNYSNTLGTSDALLDMLSTGEANVPNYSCGKKDNLLALLDAAYRDISIQMSKSIATYKVPQFHTFLKKNEFCNFSQFQLYLDQNGDVATDLDILSWLVFSKKDSIKEHLGSFERQSLIINQNASSRLKLLNKDLILFCERDSKPNLPFDQSRLLNFIFATQVVNKNHQILHNLTLGYNCRDNYSNTLGTSDALLDMLSTGEANVPNYSCGKKDNLLALLDAAYRDISIQMSTSIGTYKVPQALAQLQVVCQLHHFLDREDLHSVTHALVIFQLDYCNMLYMELLLKSIWRLLLVESAAL</sequence>
<dbReference type="InterPro" id="IPR038550">
    <property type="entry name" value="GPCR_3_9-Cys_sf"/>
</dbReference>
<dbReference type="Gene3D" id="3.40.50.2300">
    <property type="match status" value="4"/>
</dbReference>
<protein>
    <recommendedName>
        <fullName evidence="4">ribonuclease H</fullName>
        <ecNumber evidence="4">3.1.26.4</ecNumber>
    </recommendedName>
</protein>
<evidence type="ECO:0000256" key="11">
    <source>
        <dbReference type="ARBA" id="ARBA00023136"/>
    </source>
</evidence>
<dbReference type="Pfam" id="PF07562">
    <property type="entry name" value="NCD3G"/>
    <property type="match status" value="1"/>
</dbReference>
<evidence type="ECO:0000256" key="8">
    <source>
        <dbReference type="ARBA" id="ARBA00022989"/>
    </source>
</evidence>
<dbReference type="InterPro" id="IPR028082">
    <property type="entry name" value="Peripla_BP_I"/>
</dbReference>
<evidence type="ECO:0000259" key="17">
    <source>
        <dbReference type="PROSITE" id="PS50878"/>
    </source>
</evidence>
<dbReference type="Proteomes" id="UP000504617">
    <property type="component" value="Unplaced"/>
</dbReference>
<name>A0A6I9YAK6_9SAUR</name>
<evidence type="ECO:0000256" key="9">
    <source>
        <dbReference type="ARBA" id="ARBA00023040"/>
    </source>
</evidence>
<evidence type="ECO:0000259" key="16">
    <source>
        <dbReference type="PROSITE" id="PS50259"/>
    </source>
</evidence>
<dbReference type="PRINTS" id="PR00248">
    <property type="entry name" value="GPCRMGR"/>
</dbReference>
<evidence type="ECO:0000256" key="1">
    <source>
        <dbReference type="ARBA" id="ARBA00004651"/>
    </source>
</evidence>
<dbReference type="RefSeq" id="XP_013920590.1">
    <property type="nucleotide sequence ID" value="XM_014065115.1"/>
</dbReference>
<dbReference type="Gene3D" id="3.30.70.270">
    <property type="match status" value="1"/>
</dbReference>
<evidence type="ECO:0000256" key="7">
    <source>
        <dbReference type="ARBA" id="ARBA00022729"/>
    </source>
</evidence>
<accession>A0A6I9YAK6</accession>
<keyword evidence="7" id="KW-0732">Signal</keyword>
<dbReference type="PANTHER" id="PTHR24061:SF599">
    <property type="entry name" value="G-PROTEIN COUPLED RECEPTORS FAMILY 3 PROFILE DOMAIN-CONTAINING PROTEIN"/>
    <property type="match status" value="1"/>
</dbReference>
<dbReference type="SUPFAM" id="SSF47823">
    <property type="entry name" value="lambda integrase-like, N-terminal domain"/>
    <property type="match status" value="1"/>
</dbReference>
<keyword evidence="8 15" id="KW-1133">Transmembrane helix</keyword>
<dbReference type="EC" id="3.1.26.4" evidence="4"/>
<dbReference type="Pfam" id="PF01094">
    <property type="entry name" value="ANF_receptor"/>
    <property type="match status" value="1"/>
</dbReference>
<keyword evidence="9" id="KW-0297">G-protein coupled receptor</keyword>
<dbReference type="Gene3D" id="1.10.150.130">
    <property type="match status" value="1"/>
</dbReference>
<dbReference type="InterPro" id="IPR043502">
    <property type="entry name" value="DNA/RNA_pol_sf"/>
</dbReference>
<evidence type="ECO:0000256" key="6">
    <source>
        <dbReference type="ARBA" id="ARBA00022692"/>
    </source>
</evidence>
<dbReference type="InterPro" id="IPR000477">
    <property type="entry name" value="RT_dom"/>
</dbReference>
<dbReference type="SUPFAM" id="SSF56672">
    <property type="entry name" value="DNA/RNA polymerases"/>
    <property type="match status" value="1"/>
</dbReference>
<evidence type="ECO:0000256" key="13">
    <source>
        <dbReference type="ARBA" id="ARBA00023180"/>
    </source>
</evidence>
<evidence type="ECO:0000256" key="14">
    <source>
        <dbReference type="ARBA" id="ARBA00023224"/>
    </source>
</evidence>
<keyword evidence="10" id="KW-0238">DNA-binding</keyword>
<dbReference type="CDD" id="cd03714">
    <property type="entry name" value="RT_DIRS1"/>
    <property type="match status" value="1"/>
</dbReference>
<dbReference type="FunFam" id="2.10.50.30:FF:000002">
    <property type="entry name" value="Vomeronasal 2 receptor, h1"/>
    <property type="match status" value="1"/>
</dbReference>
<keyword evidence="5" id="KW-1003">Cell membrane</keyword>
<dbReference type="PROSITE" id="PS50878">
    <property type="entry name" value="RT_POL"/>
    <property type="match status" value="1"/>
</dbReference>
<keyword evidence="11 15" id="KW-0472">Membrane</keyword>
<dbReference type="InterPro" id="IPR000337">
    <property type="entry name" value="GPCR_3"/>
</dbReference>
<evidence type="ECO:0000256" key="4">
    <source>
        <dbReference type="ARBA" id="ARBA00012180"/>
    </source>
</evidence>
<feature type="transmembrane region" description="Helical" evidence="15">
    <location>
        <begin position="895"/>
        <end position="920"/>
    </location>
</feature>
<dbReference type="GO" id="GO:0005886">
    <property type="term" value="C:plasma membrane"/>
    <property type="evidence" value="ECO:0007669"/>
    <property type="project" value="UniProtKB-SubCell"/>
</dbReference>
<evidence type="ECO:0000256" key="3">
    <source>
        <dbReference type="ARBA" id="ARBA00010879"/>
    </source>
</evidence>
<dbReference type="PANTHER" id="PTHR24061">
    <property type="entry name" value="CALCIUM-SENSING RECEPTOR-RELATED"/>
    <property type="match status" value="1"/>
</dbReference>
<comment type="similarity">
    <text evidence="3">Belongs to the beta type-B retroviral polymerase family. HERV class-II K(HML-2) pol subfamily.</text>
</comment>
<feature type="transmembrane region" description="Helical" evidence="15">
    <location>
        <begin position="965"/>
        <end position="990"/>
    </location>
</feature>
<dbReference type="GO" id="GO:0003677">
    <property type="term" value="F:DNA binding"/>
    <property type="evidence" value="ECO:0007669"/>
    <property type="project" value="UniProtKB-KW"/>
</dbReference>
<dbReference type="InterPro" id="IPR010998">
    <property type="entry name" value="Integrase_recombinase_N"/>
</dbReference>
<comment type="similarity">
    <text evidence="2">Belongs to the G-protein coupled receptor 3 family.</text>
</comment>
<evidence type="ECO:0000256" key="2">
    <source>
        <dbReference type="ARBA" id="ARBA00007242"/>
    </source>
</evidence>
<keyword evidence="13" id="KW-0325">Glycoprotein</keyword>
<evidence type="ECO:0000313" key="18">
    <source>
        <dbReference type="Proteomes" id="UP000504617"/>
    </source>
</evidence>
<feature type="transmembrane region" description="Helical" evidence="15">
    <location>
        <begin position="932"/>
        <end position="953"/>
    </location>
</feature>
<dbReference type="InterPro" id="IPR017978">
    <property type="entry name" value="GPCR_3_C"/>
</dbReference>
<dbReference type="InterPro" id="IPR001828">
    <property type="entry name" value="ANF_lig-bd_rcpt"/>
</dbReference>
<evidence type="ECO:0000256" key="5">
    <source>
        <dbReference type="ARBA" id="ARBA00022475"/>
    </source>
</evidence>
<feature type="domain" description="G-protein coupled receptors family 3 profile" evidence="16">
    <location>
        <begin position="895"/>
        <end position="1029"/>
    </location>
</feature>
<dbReference type="InterPro" id="IPR043128">
    <property type="entry name" value="Rev_trsase/Diguanyl_cyclase"/>
</dbReference>
<gene>
    <name evidence="19" type="primary">LOC106547849</name>
</gene>
<evidence type="ECO:0000313" key="19">
    <source>
        <dbReference type="RefSeq" id="XP_013920590.1"/>
    </source>
</evidence>
<organism evidence="18 19">
    <name type="scientific">Thamnophis sirtalis</name>
    <dbReference type="NCBI Taxonomy" id="35019"/>
    <lineage>
        <taxon>Eukaryota</taxon>
        <taxon>Metazoa</taxon>
        <taxon>Chordata</taxon>
        <taxon>Craniata</taxon>
        <taxon>Vertebrata</taxon>
        <taxon>Euteleostomi</taxon>
        <taxon>Lepidosauria</taxon>
        <taxon>Squamata</taxon>
        <taxon>Bifurcata</taxon>
        <taxon>Unidentata</taxon>
        <taxon>Episquamata</taxon>
        <taxon>Toxicofera</taxon>
        <taxon>Serpentes</taxon>
        <taxon>Colubroidea</taxon>
        <taxon>Colubridae</taxon>
        <taxon>Natricinae</taxon>
        <taxon>Thamnophis</taxon>
    </lineage>
</organism>
<dbReference type="Pfam" id="PF00003">
    <property type="entry name" value="7tm_3"/>
    <property type="match status" value="1"/>
</dbReference>
<dbReference type="GO" id="GO:0004523">
    <property type="term" value="F:RNA-DNA hybrid ribonuclease activity"/>
    <property type="evidence" value="ECO:0007669"/>
    <property type="project" value="UniProtKB-EC"/>
</dbReference>
<evidence type="ECO:0000256" key="12">
    <source>
        <dbReference type="ARBA" id="ARBA00023170"/>
    </source>
</evidence>
<dbReference type="SUPFAM" id="SSF53822">
    <property type="entry name" value="Periplasmic binding protein-like I"/>
    <property type="match status" value="3"/>
</dbReference>
<dbReference type="Gene3D" id="2.10.50.30">
    <property type="entry name" value="GPCR, family 3, nine cysteines domain"/>
    <property type="match status" value="1"/>
</dbReference>
<dbReference type="KEGG" id="tsr:106547849"/>